<dbReference type="KEGG" id="snn:EWH46_13030"/>
<evidence type="ECO:0000313" key="2">
    <source>
        <dbReference type="EMBL" id="QEN01613.1"/>
    </source>
</evidence>
<dbReference type="InterPro" id="IPR007470">
    <property type="entry name" value="HemX"/>
</dbReference>
<dbReference type="Pfam" id="PF04375">
    <property type="entry name" value="HemX"/>
    <property type="match status" value="1"/>
</dbReference>
<organism evidence="2 3">
    <name type="scientific">Sphaerotilus sulfidivorans</name>
    <dbReference type="NCBI Taxonomy" id="639200"/>
    <lineage>
        <taxon>Bacteria</taxon>
        <taxon>Pseudomonadati</taxon>
        <taxon>Pseudomonadota</taxon>
        <taxon>Betaproteobacteria</taxon>
        <taxon>Burkholderiales</taxon>
        <taxon>Sphaerotilaceae</taxon>
        <taxon>Sphaerotilus</taxon>
    </lineage>
</organism>
<name>A0A5C1Q0R6_9BURK</name>
<protein>
    <submittedName>
        <fullName evidence="2">Uncharacterized protein</fullName>
    </submittedName>
</protein>
<dbReference type="AlphaFoldDB" id="A0A5C1Q0R6"/>
<dbReference type="PANTHER" id="PTHR38043">
    <property type="entry name" value="PROTEIN HEMX"/>
    <property type="match status" value="1"/>
</dbReference>
<evidence type="ECO:0000256" key="1">
    <source>
        <dbReference type="SAM" id="MobiDB-lite"/>
    </source>
</evidence>
<dbReference type="Proteomes" id="UP000323522">
    <property type="component" value="Chromosome"/>
</dbReference>
<gene>
    <name evidence="2" type="ORF">EWH46_13030</name>
</gene>
<dbReference type="EMBL" id="CP035708">
    <property type="protein sequence ID" value="QEN01613.1"/>
    <property type="molecule type" value="Genomic_DNA"/>
</dbReference>
<feature type="compositionally biased region" description="Low complexity" evidence="1">
    <location>
        <begin position="69"/>
        <end position="85"/>
    </location>
</feature>
<proteinExistence type="predicted"/>
<sequence>MRALPRPPDRPALSRSCRCVRTRLRCVRRSSARRSRGRDVPHAGAVRSIQSFRREVPPPGPALPVNDQSSSSSSPVPPAGAAEAPVEASAPAVPAAAPAAASVAPAASAPPLSAPPPVATPANLPAPAPALPGWVLPTGLVLALLAGGGAWTSWQTQQRVHSLEMELVKRQQDSGEQSAEARVLARQSDEIARDAAAKVALMEARVSEVALQRGQIDDLLQSLSRSRDENAVSDIDSAVRLAIQQSTLTGSAEPLMVALRSADERLARISQPRLEPLRRAIARDMDRVRSVAVPDIGSLLIKLDETVRLADELPLVSQAATTGRAAAQQARAVQAAARASAAQGGAASAAWPQWLQDWSRPVELVWSEITGLLRVTRIDHPEAMLLSPDQGFFLRENLKLRLLNARLSLLSRQPEAAVADLQACQRMLSTYFDMSARRTQIAADMLRQVSSQSRLVGIPRPDDTLAATTAALAGR</sequence>
<accession>A0A5C1Q0R6</accession>
<feature type="region of interest" description="Disordered" evidence="1">
    <location>
        <begin position="28"/>
        <end position="85"/>
    </location>
</feature>
<dbReference type="PANTHER" id="PTHR38043:SF1">
    <property type="entry name" value="PROTEIN HEMX"/>
    <property type="match status" value="1"/>
</dbReference>
<evidence type="ECO:0000313" key="3">
    <source>
        <dbReference type="Proteomes" id="UP000323522"/>
    </source>
</evidence>
<reference evidence="2 3" key="1">
    <citation type="submission" date="2019-02" db="EMBL/GenBank/DDBJ databases">
        <title>Complete Genome Sequence and Methylome Analysis of Sphaerotilus natans subsp. sulfidivorans D-507.</title>
        <authorList>
            <person name="Fomenkov A."/>
            <person name="Gridneva E."/>
            <person name="Smolyakov D."/>
            <person name="Dubinina G."/>
            <person name="Vincze T."/>
            <person name="Grabovich M."/>
            <person name="Roberts R.J."/>
        </authorList>
    </citation>
    <scope>NUCLEOTIDE SEQUENCE [LARGE SCALE GENOMIC DNA]</scope>
    <source>
        <strain evidence="2 3">D-507</strain>
    </source>
</reference>
<dbReference type="OrthoDB" id="9787650at2"/>